<feature type="compositionally biased region" description="Basic residues" evidence="1">
    <location>
        <begin position="101"/>
        <end position="113"/>
    </location>
</feature>
<keyword evidence="3" id="KW-1185">Reference proteome</keyword>
<gene>
    <name evidence="2" type="ORF">GCM10010121_044640</name>
</gene>
<accession>A0A917NU42</accession>
<dbReference type="AlphaFoldDB" id="A0A917NU42"/>
<dbReference type="EMBL" id="BMQA01000014">
    <property type="protein sequence ID" value="GGJ28377.1"/>
    <property type="molecule type" value="Genomic_DNA"/>
</dbReference>
<evidence type="ECO:0000256" key="1">
    <source>
        <dbReference type="SAM" id="MobiDB-lite"/>
    </source>
</evidence>
<reference evidence="2" key="1">
    <citation type="journal article" date="2014" name="Int. J. Syst. Evol. Microbiol.">
        <title>Complete genome sequence of Corynebacterium casei LMG S-19264T (=DSM 44701T), isolated from a smear-ripened cheese.</title>
        <authorList>
            <consortium name="US DOE Joint Genome Institute (JGI-PGF)"/>
            <person name="Walter F."/>
            <person name="Albersmeier A."/>
            <person name="Kalinowski J."/>
            <person name="Ruckert C."/>
        </authorList>
    </citation>
    <scope>NUCLEOTIDE SEQUENCE</scope>
    <source>
        <strain evidence="2">JCM 3086</strain>
    </source>
</reference>
<evidence type="ECO:0000313" key="3">
    <source>
        <dbReference type="Proteomes" id="UP000657574"/>
    </source>
</evidence>
<evidence type="ECO:0000313" key="2">
    <source>
        <dbReference type="EMBL" id="GGJ28377.1"/>
    </source>
</evidence>
<protein>
    <submittedName>
        <fullName evidence="2">Uncharacterized protein</fullName>
    </submittedName>
</protein>
<sequence length="157" mass="16771">MAPALTRHGYRSCVPHLRGHGFRHENTFRSGQQAALGVDLIASTDPLRVPRSLFDGGRPRPPCTRPWRPVAVTFTVSTPASRAEATGTVTDASTGTPLAGKHVRQRLDRRRAKGHAEGDSQTGFGSIGGQVIDLQPVRRAVDQGEFTAAVEPGATGR</sequence>
<organism evidence="2 3">
    <name type="scientific">Streptomyces brasiliensis</name>
    <dbReference type="NCBI Taxonomy" id="1954"/>
    <lineage>
        <taxon>Bacteria</taxon>
        <taxon>Bacillati</taxon>
        <taxon>Actinomycetota</taxon>
        <taxon>Actinomycetes</taxon>
        <taxon>Kitasatosporales</taxon>
        <taxon>Streptomycetaceae</taxon>
        <taxon>Streptomyces</taxon>
    </lineage>
</organism>
<feature type="region of interest" description="Disordered" evidence="1">
    <location>
        <begin position="78"/>
        <end position="128"/>
    </location>
</feature>
<feature type="compositionally biased region" description="Polar residues" evidence="1">
    <location>
        <begin position="87"/>
        <end position="96"/>
    </location>
</feature>
<proteinExistence type="predicted"/>
<reference evidence="2" key="2">
    <citation type="submission" date="2020-09" db="EMBL/GenBank/DDBJ databases">
        <authorList>
            <person name="Sun Q."/>
            <person name="Ohkuma M."/>
        </authorList>
    </citation>
    <scope>NUCLEOTIDE SEQUENCE</scope>
    <source>
        <strain evidence="2">JCM 3086</strain>
    </source>
</reference>
<name>A0A917NU42_9ACTN</name>
<dbReference type="Proteomes" id="UP000657574">
    <property type="component" value="Unassembled WGS sequence"/>
</dbReference>
<comment type="caution">
    <text evidence="2">The sequence shown here is derived from an EMBL/GenBank/DDBJ whole genome shotgun (WGS) entry which is preliminary data.</text>
</comment>